<dbReference type="PROSITE" id="PS50893">
    <property type="entry name" value="ABC_TRANSPORTER_2"/>
    <property type="match status" value="1"/>
</dbReference>
<dbReference type="InterPro" id="IPR003439">
    <property type="entry name" value="ABC_transporter-like_ATP-bd"/>
</dbReference>
<dbReference type="Proteomes" id="UP000612329">
    <property type="component" value="Unassembled WGS sequence"/>
</dbReference>
<evidence type="ECO:0000259" key="3">
    <source>
        <dbReference type="PROSITE" id="PS50893"/>
    </source>
</evidence>
<reference evidence="4" key="1">
    <citation type="journal article" date="2014" name="Int. J. Syst. Evol. Microbiol.">
        <title>Complete genome sequence of Corynebacterium casei LMG S-19264T (=DSM 44701T), isolated from a smear-ripened cheese.</title>
        <authorList>
            <consortium name="US DOE Joint Genome Institute (JGI-PGF)"/>
            <person name="Walter F."/>
            <person name="Albersmeier A."/>
            <person name="Kalinowski J."/>
            <person name="Ruckert C."/>
        </authorList>
    </citation>
    <scope>NUCLEOTIDE SEQUENCE</scope>
    <source>
        <strain evidence="4">JCM 12862</strain>
    </source>
</reference>
<dbReference type="PANTHER" id="PTHR43158:SF1">
    <property type="entry name" value="ABC TRANSPORTER, ATP-BINDING PROTEIN"/>
    <property type="match status" value="1"/>
</dbReference>
<evidence type="ECO:0000313" key="4">
    <source>
        <dbReference type="EMBL" id="GGK17823.1"/>
    </source>
</evidence>
<dbReference type="InterPro" id="IPR003593">
    <property type="entry name" value="AAA+_ATPase"/>
</dbReference>
<evidence type="ECO:0000256" key="1">
    <source>
        <dbReference type="ARBA" id="ARBA00022741"/>
    </source>
</evidence>
<dbReference type="SMART" id="SM00382">
    <property type="entry name" value="AAA"/>
    <property type="match status" value="1"/>
</dbReference>
<sequence>MIVEIDNVELYFKEKRILNGIYLKAESGKVTGILGSNGCGKSCLLKIIFGELKPKYKLIRVDKKPILKPLYQTKLVSYLPQHNFIPNALKIKTAFKLFNVDWIDFIEIFPSFKTFENLKSKKLSGGERRVIELYLILKSSCEIVLLDEPFSHIAPLYINQIKTLIETEKHKKAIVITDHLYRHIISVSDTIYLLKNGCSKLINNLKELEDYKYLSINSLDE</sequence>
<dbReference type="Gene3D" id="3.40.50.300">
    <property type="entry name" value="P-loop containing nucleotide triphosphate hydrolases"/>
    <property type="match status" value="1"/>
</dbReference>
<accession>A0A8J3BGH7</accession>
<keyword evidence="1" id="KW-0547">Nucleotide-binding</keyword>
<dbReference type="InterPro" id="IPR027417">
    <property type="entry name" value="P-loop_NTPase"/>
</dbReference>
<evidence type="ECO:0000313" key="5">
    <source>
        <dbReference type="Proteomes" id="UP000612329"/>
    </source>
</evidence>
<protein>
    <submittedName>
        <fullName evidence="4">ABC transporter ATP-binding protein</fullName>
    </submittedName>
</protein>
<dbReference type="SUPFAM" id="SSF52540">
    <property type="entry name" value="P-loop containing nucleoside triphosphate hydrolases"/>
    <property type="match status" value="1"/>
</dbReference>
<organism evidence="4 5">
    <name type="scientific">Yeosuana aromativorans</name>
    <dbReference type="NCBI Taxonomy" id="288019"/>
    <lineage>
        <taxon>Bacteria</taxon>
        <taxon>Pseudomonadati</taxon>
        <taxon>Bacteroidota</taxon>
        <taxon>Flavobacteriia</taxon>
        <taxon>Flavobacteriales</taxon>
        <taxon>Flavobacteriaceae</taxon>
        <taxon>Yeosuana</taxon>
    </lineage>
</organism>
<keyword evidence="2 4" id="KW-0067">ATP-binding</keyword>
<comment type="caution">
    <text evidence="4">The sequence shown here is derived from an EMBL/GenBank/DDBJ whole genome shotgun (WGS) entry which is preliminary data.</text>
</comment>
<dbReference type="RefSeq" id="WP_188650680.1">
    <property type="nucleotide sequence ID" value="NZ_BMNR01000002.1"/>
</dbReference>
<reference evidence="4" key="2">
    <citation type="submission" date="2020-09" db="EMBL/GenBank/DDBJ databases">
        <authorList>
            <person name="Sun Q."/>
            <person name="Ohkuma M."/>
        </authorList>
    </citation>
    <scope>NUCLEOTIDE SEQUENCE</scope>
    <source>
        <strain evidence="4">JCM 12862</strain>
    </source>
</reference>
<dbReference type="GO" id="GO:0016887">
    <property type="term" value="F:ATP hydrolysis activity"/>
    <property type="evidence" value="ECO:0007669"/>
    <property type="project" value="InterPro"/>
</dbReference>
<dbReference type="PANTHER" id="PTHR43158">
    <property type="entry name" value="SKFA PEPTIDE EXPORT ATP-BINDING PROTEIN SKFE"/>
    <property type="match status" value="1"/>
</dbReference>
<dbReference type="GO" id="GO:0005524">
    <property type="term" value="F:ATP binding"/>
    <property type="evidence" value="ECO:0007669"/>
    <property type="project" value="UniProtKB-KW"/>
</dbReference>
<dbReference type="AlphaFoldDB" id="A0A8J3BGH7"/>
<dbReference type="Pfam" id="PF00005">
    <property type="entry name" value="ABC_tran"/>
    <property type="match status" value="1"/>
</dbReference>
<gene>
    <name evidence="4" type="ORF">GCM10007962_10080</name>
</gene>
<dbReference type="EMBL" id="BMNR01000002">
    <property type="protein sequence ID" value="GGK17823.1"/>
    <property type="molecule type" value="Genomic_DNA"/>
</dbReference>
<keyword evidence="5" id="KW-1185">Reference proteome</keyword>
<proteinExistence type="predicted"/>
<evidence type="ECO:0000256" key="2">
    <source>
        <dbReference type="ARBA" id="ARBA00022840"/>
    </source>
</evidence>
<name>A0A8J3BGH7_9FLAO</name>
<feature type="domain" description="ABC transporter" evidence="3">
    <location>
        <begin position="3"/>
        <end position="221"/>
    </location>
</feature>